<sequence length="95" mass="10930">MSENSSDALQQAADRLQKARRAFERGEKGLLMLRRSRTAFISSLRNTGLTYSQARVKYDNCIDEQQRIHVQEKHQLQYAERVYASLCEPLQKAGA</sequence>
<dbReference type="AlphaFoldDB" id="A0A146AZ71"/>
<gene>
    <name evidence="1" type="ORF">SAMEA1982600_00204</name>
</gene>
<reference evidence="1 2" key="1">
    <citation type="submission" date="2016-03" db="EMBL/GenBank/DDBJ databases">
        <authorList>
            <consortium name="Pathogen Informatics"/>
        </authorList>
    </citation>
    <scope>NUCLEOTIDE SEQUENCE [LARGE SCALE GENOMIC DNA]</scope>
    <source>
        <strain evidence="1 2">NCTC13364</strain>
    </source>
</reference>
<dbReference type="EMBL" id="FKBS01000002">
    <property type="protein sequence ID" value="CZZ95025.1"/>
    <property type="molecule type" value="Genomic_DNA"/>
</dbReference>
<evidence type="ECO:0000313" key="1">
    <source>
        <dbReference type="EMBL" id="CZZ95025.1"/>
    </source>
</evidence>
<evidence type="ECO:0000313" key="2">
    <source>
        <dbReference type="Proteomes" id="UP000077037"/>
    </source>
</evidence>
<organism evidence="1 2">
    <name type="scientific">Bordetella ansorpii</name>
    <dbReference type="NCBI Taxonomy" id="288768"/>
    <lineage>
        <taxon>Bacteria</taxon>
        <taxon>Pseudomonadati</taxon>
        <taxon>Pseudomonadota</taxon>
        <taxon>Betaproteobacteria</taxon>
        <taxon>Burkholderiales</taxon>
        <taxon>Alcaligenaceae</taxon>
        <taxon>Bordetella</taxon>
    </lineage>
</organism>
<accession>A0A146AZ71</accession>
<dbReference type="RefSeq" id="WP_066406570.1">
    <property type="nucleotide sequence ID" value="NZ_FKBS01000002.1"/>
</dbReference>
<proteinExistence type="predicted"/>
<dbReference type="Proteomes" id="UP000077037">
    <property type="component" value="Unassembled WGS sequence"/>
</dbReference>
<name>A0A146AZ71_9BORD</name>
<dbReference type="OrthoDB" id="8637419at2"/>
<protein>
    <submittedName>
        <fullName evidence="1">Uncharacterized protein</fullName>
    </submittedName>
</protein>